<dbReference type="EC" id="3.4.-.-" evidence="6"/>
<dbReference type="PANTHER" id="PTHR47359">
    <property type="entry name" value="PEPTIDOGLYCAN DL-ENDOPEPTIDASE CWLO"/>
    <property type="match status" value="1"/>
</dbReference>
<evidence type="ECO:0000256" key="1">
    <source>
        <dbReference type="ARBA" id="ARBA00007074"/>
    </source>
</evidence>
<keyword evidence="7" id="KW-1185">Reference proteome</keyword>
<sequence>MPLGRMPFGGGGGYGSGGGGLPYSGLSGLSSLGGLGGGRSRNPRTMLASSVDWLNGNDVPGEPGQGAAKAALSKLGRPYVWGARGPNAFDCSGLTQWAWRQAGVDIGPNTYSQIKDGVPVSPRDIRAGDLIFPLQYFGEGGVAGPGHVMMAINDQECVHAPTTGDVVKIAPMPGRFIARRPVRVAEI</sequence>
<name>A0A0J6VJZ8_9MYCO</name>
<keyword evidence="4" id="KW-0788">Thiol protease</keyword>
<dbReference type="EMBL" id="JYNL01000065">
    <property type="protein sequence ID" value="KMO69778.1"/>
    <property type="molecule type" value="Genomic_DNA"/>
</dbReference>
<dbReference type="AlphaFoldDB" id="A0A0J6VJZ8"/>
<dbReference type="InterPro" id="IPR051794">
    <property type="entry name" value="PG_Endopeptidase_C40"/>
</dbReference>
<proteinExistence type="inferred from homology"/>
<dbReference type="InterPro" id="IPR038765">
    <property type="entry name" value="Papain-like_cys_pep_sf"/>
</dbReference>
<keyword evidence="3 6" id="KW-0378">Hydrolase</keyword>
<dbReference type="GO" id="GO:0006508">
    <property type="term" value="P:proteolysis"/>
    <property type="evidence" value="ECO:0007669"/>
    <property type="project" value="UniProtKB-KW"/>
</dbReference>
<reference evidence="6 7" key="1">
    <citation type="journal article" date="2015" name="Genome Biol. Evol.">
        <title>Characterization of Three Mycobacterium spp. with Potential Use in Bioremediation by Genome Sequencing and Comparative Genomics.</title>
        <authorList>
            <person name="Das S."/>
            <person name="Pettersson B.M."/>
            <person name="Behra P.R."/>
            <person name="Ramesh M."/>
            <person name="Dasgupta S."/>
            <person name="Bhattacharya A."/>
            <person name="Kirsebom L.A."/>
        </authorList>
    </citation>
    <scope>NUCLEOTIDE SEQUENCE [LARGE SCALE GENOMIC DNA]</scope>
    <source>
        <strain evidence="6 7">DSM 43826</strain>
    </source>
</reference>
<gene>
    <name evidence="6" type="ORF">MCHLDSM_05890</name>
</gene>
<accession>A0A0J6VJZ8</accession>
<dbReference type="PATRIC" id="fig|37916.4.peg.5910"/>
<comment type="caution">
    <text evidence="6">The sequence shown here is derived from an EMBL/GenBank/DDBJ whole genome shotgun (WGS) entry which is preliminary data.</text>
</comment>
<dbReference type="Proteomes" id="UP000036513">
    <property type="component" value="Unassembled WGS sequence"/>
</dbReference>
<evidence type="ECO:0000256" key="4">
    <source>
        <dbReference type="ARBA" id="ARBA00022807"/>
    </source>
</evidence>
<keyword evidence="2" id="KW-0645">Protease</keyword>
<protein>
    <submittedName>
        <fullName evidence="6">Putative endopeptidase</fullName>
        <ecNumber evidence="6">3.4.-.-</ecNumber>
    </submittedName>
</protein>
<dbReference type="PANTHER" id="PTHR47359:SF3">
    <property type="entry name" value="NLP_P60 DOMAIN-CONTAINING PROTEIN-RELATED"/>
    <property type="match status" value="1"/>
</dbReference>
<dbReference type="GO" id="GO:0008234">
    <property type="term" value="F:cysteine-type peptidase activity"/>
    <property type="evidence" value="ECO:0007669"/>
    <property type="project" value="UniProtKB-KW"/>
</dbReference>
<evidence type="ECO:0000259" key="5">
    <source>
        <dbReference type="PROSITE" id="PS51935"/>
    </source>
</evidence>
<dbReference type="SMR" id="A0A0J6VJZ8"/>
<dbReference type="Gene3D" id="3.90.1720.10">
    <property type="entry name" value="endopeptidase domain like (from Nostoc punctiforme)"/>
    <property type="match status" value="1"/>
</dbReference>
<evidence type="ECO:0000256" key="3">
    <source>
        <dbReference type="ARBA" id="ARBA00022801"/>
    </source>
</evidence>
<dbReference type="InterPro" id="IPR000064">
    <property type="entry name" value="NLP_P60_dom"/>
</dbReference>
<dbReference type="STRING" id="37916.MCHLDSM_05890"/>
<dbReference type="SUPFAM" id="SSF54001">
    <property type="entry name" value="Cysteine proteinases"/>
    <property type="match status" value="1"/>
</dbReference>
<evidence type="ECO:0000256" key="2">
    <source>
        <dbReference type="ARBA" id="ARBA00022670"/>
    </source>
</evidence>
<evidence type="ECO:0000313" key="7">
    <source>
        <dbReference type="Proteomes" id="UP000036513"/>
    </source>
</evidence>
<dbReference type="PROSITE" id="PS51935">
    <property type="entry name" value="NLPC_P60"/>
    <property type="match status" value="1"/>
</dbReference>
<organism evidence="6 7">
    <name type="scientific">Mycolicibacterium chlorophenolicum</name>
    <dbReference type="NCBI Taxonomy" id="37916"/>
    <lineage>
        <taxon>Bacteria</taxon>
        <taxon>Bacillati</taxon>
        <taxon>Actinomycetota</taxon>
        <taxon>Actinomycetes</taxon>
        <taxon>Mycobacteriales</taxon>
        <taxon>Mycobacteriaceae</taxon>
        <taxon>Mycolicibacterium</taxon>
    </lineage>
</organism>
<comment type="similarity">
    <text evidence="1">Belongs to the peptidase C40 family.</text>
</comment>
<feature type="domain" description="NlpC/P60" evidence="5">
    <location>
        <begin position="61"/>
        <end position="187"/>
    </location>
</feature>
<dbReference type="Pfam" id="PF00877">
    <property type="entry name" value="NLPC_P60"/>
    <property type="match status" value="1"/>
</dbReference>
<evidence type="ECO:0000313" key="6">
    <source>
        <dbReference type="EMBL" id="KMO69778.1"/>
    </source>
</evidence>